<dbReference type="Proteomes" id="UP000663873">
    <property type="component" value="Unassembled WGS sequence"/>
</dbReference>
<keyword evidence="2" id="KW-1185">Reference proteome</keyword>
<proteinExistence type="predicted"/>
<gene>
    <name evidence="1" type="ORF">UJA718_LOCUS35382</name>
</gene>
<feature type="non-terminal residue" evidence="1">
    <location>
        <position position="1"/>
    </location>
</feature>
<reference evidence="1" key="1">
    <citation type="submission" date="2021-02" db="EMBL/GenBank/DDBJ databases">
        <authorList>
            <person name="Nowell W R."/>
        </authorList>
    </citation>
    <scope>NUCLEOTIDE SEQUENCE</scope>
</reference>
<evidence type="ECO:0000313" key="2">
    <source>
        <dbReference type="Proteomes" id="UP000663873"/>
    </source>
</evidence>
<comment type="caution">
    <text evidence="1">The sequence shown here is derived from an EMBL/GenBank/DDBJ whole genome shotgun (WGS) entry which is preliminary data.</text>
</comment>
<dbReference type="EMBL" id="CAJOBP010032998">
    <property type="protein sequence ID" value="CAF4683665.1"/>
    <property type="molecule type" value="Genomic_DNA"/>
</dbReference>
<organism evidence="1 2">
    <name type="scientific">Rotaria socialis</name>
    <dbReference type="NCBI Taxonomy" id="392032"/>
    <lineage>
        <taxon>Eukaryota</taxon>
        <taxon>Metazoa</taxon>
        <taxon>Spiralia</taxon>
        <taxon>Gnathifera</taxon>
        <taxon>Rotifera</taxon>
        <taxon>Eurotatoria</taxon>
        <taxon>Bdelloidea</taxon>
        <taxon>Philodinida</taxon>
        <taxon>Philodinidae</taxon>
        <taxon>Rotaria</taxon>
    </lineage>
</organism>
<evidence type="ECO:0000313" key="1">
    <source>
        <dbReference type="EMBL" id="CAF4683665.1"/>
    </source>
</evidence>
<accession>A0A821HFZ1</accession>
<dbReference type="AlphaFoldDB" id="A0A821HFZ1"/>
<sequence length="172" mass="19265">QKSVNFDESLLEDFSVLDIEMLQSKVDDLFPKPYPFLIQNSRLPQTFIRGQPPSFAAHLYGSSATIDTTGSGGQQSSYSSTLLNDDNLQDFKLDIIALNKMSLSSSPTFRRCLRCSNFSRVFKTKPYPFLAQRLNNRCLCGGLFLFYTRSSSIINNNNNSSSTEISTTSATR</sequence>
<name>A0A821HFZ1_9BILA</name>
<protein>
    <submittedName>
        <fullName evidence="1">Uncharacterized protein</fullName>
    </submittedName>
</protein>